<dbReference type="Pfam" id="PF04043">
    <property type="entry name" value="PMEI"/>
    <property type="match status" value="1"/>
</dbReference>
<dbReference type="GO" id="GO:0004857">
    <property type="term" value="F:enzyme inhibitor activity"/>
    <property type="evidence" value="ECO:0007669"/>
    <property type="project" value="InterPro"/>
</dbReference>
<reference evidence="3" key="2">
    <citation type="journal article" date="2024" name="Plant">
        <title>Genomic evolution and insights into agronomic trait innovations of Sesamum species.</title>
        <authorList>
            <person name="Miao H."/>
            <person name="Wang L."/>
            <person name="Qu L."/>
            <person name="Liu H."/>
            <person name="Sun Y."/>
            <person name="Le M."/>
            <person name="Wang Q."/>
            <person name="Wei S."/>
            <person name="Zheng Y."/>
            <person name="Lin W."/>
            <person name="Duan Y."/>
            <person name="Cao H."/>
            <person name="Xiong S."/>
            <person name="Wang X."/>
            <person name="Wei L."/>
            <person name="Li C."/>
            <person name="Ma Q."/>
            <person name="Ju M."/>
            <person name="Zhao R."/>
            <person name="Li G."/>
            <person name="Mu C."/>
            <person name="Tian Q."/>
            <person name="Mei H."/>
            <person name="Zhang T."/>
            <person name="Gao T."/>
            <person name="Zhang H."/>
        </authorList>
    </citation>
    <scope>NUCLEOTIDE SEQUENCE</scope>
    <source>
        <strain evidence="3">3651</strain>
    </source>
</reference>
<dbReference type="Gene3D" id="1.20.140.40">
    <property type="entry name" value="Invertase/pectin methylesterase inhibitor family protein"/>
    <property type="match status" value="1"/>
</dbReference>
<dbReference type="InterPro" id="IPR035513">
    <property type="entry name" value="Invertase/methylesterase_inhib"/>
</dbReference>
<dbReference type="SUPFAM" id="SSF101148">
    <property type="entry name" value="Plant invertase/pectin methylesterase inhibitor"/>
    <property type="match status" value="1"/>
</dbReference>
<keyword evidence="1" id="KW-0732">Signal</keyword>
<evidence type="ECO:0000313" key="4">
    <source>
        <dbReference type="Proteomes" id="UP001293254"/>
    </source>
</evidence>
<reference evidence="3" key="1">
    <citation type="submission" date="2020-06" db="EMBL/GenBank/DDBJ databases">
        <authorList>
            <person name="Li T."/>
            <person name="Hu X."/>
            <person name="Zhang T."/>
            <person name="Song X."/>
            <person name="Zhang H."/>
            <person name="Dai N."/>
            <person name="Sheng W."/>
            <person name="Hou X."/>
            <person name="Wei L."/>
        </authorList>
    </citation>
    <scope>NUCLEOTIDE SEQUENCE</scope>
    <source>
        <strain evidence="3">3651</strain>
        <tissue evidence="3">Leaf</tissue>
    </source>
</reference>
<dbReference type="InterPro" id="IPR006501">
    <property type="entry name" value="Pectinesterase_inhib_dom"/>
</dbReference>
<gene>
    <name evidence="3" type="ORF">Salat_1968100</name>
</gene>
<evidence type="ECO:0000313" key="3">
    <source>
        <dbReference type="EMBL" id="KAK4423852.1"/>
    </source>
</evidence>
<sequence>MAPTSFRYLFAAAAALLLLGAALGPFAEAKFAGVNPFCIHATYRPTCTQMVKGATTLDSAMFNALQSALAEAKRVKAMIPTVMPGISQLSSNVKNEVVQTCTEDFDGTISDIEETIAALRAKDMGTAQSHLSAALRRDCRDAIHEFGLNSELSKYATQLTRTVDNAMAVVTQRPASR</sequence>
<dbReference type="AlphaFoldDB" id="A0AAE1Y5R3"/>
<feature type="domain" description="Pectinesterase inhibitor" evidence="2">
    <location>
        <begin position="29"/>
        <end position="169"/>
    </location>
</feature>
<dbReference type="SMART" id="SM00856">
    <property type="entry name" value="PMEI"/>
    <property type="match status" value="1"/>
</dbReference>
<evidence type="ECO:0000256" key="1">
    <source>
        <dbReference type="SAM" id="SignalP"/>
    </source>
</evidence>
<comment type="caution">
    <text evidence="3">The sequence shown here is derived from an EMBL/GenBank/DDBJ whole genome shotgun (WGS) entry which is preliminary data.</text>
</comment>
<proteinExistence type="predicted"/>
<dbReference type="Proteomes" id="UP001293254">
    <property type="component" value="Unassembled WGS sequence"/>
</dbReference>
<evidence type="ECO:0000259" key="2">
    <source>
        <dbReference type="SMART" id="SM00856"/>
    </source>
</evidence>
<feature type="chain" id="PRO_5042031336" description="Pectinesterase inhibitor domain-containing protein" evidence="1">
    <location>
        <begin position="30"/>
        <end position="177"/>
    </location>
</feature>
<organism evidence="3 4">
    <name type="scientific">Sesamum alatum</name>
    <dbReference type="NCBI Taxonomy" id="300844"/>
    <lineage>
        <taxon>Eukaryota</taxon>
        <taxon>Viridiplantae</taxon>
        <taxon>Streptophyta</taxon>
        <taxon>Embryophyta</taxon>
        <taxon>Tracheophyta</taxon>
        <taxon>Spermatophyta</taxon>
        <taxon>Magnoliopsida</taxon>
        <taxon>eudicotyledons</taxon>
        <taxon>Gunneridae</taxon>
        <taxon>Pentapetalae</taxon>
        <taxon>asterids</taxon>
        <taxon>lamiids</taxon>
        <taxon>Lamiales</taxon>
        <taxon>Pedaliaceae</taxon>
        <taxon>Sesamum</taxon>
    </lineage>
</organism>
<dbReference type="EMBL" id="JACGWO010000007">
    <property type="protein sequence ID" value="KAK4423852.1"/>
    <property type="molecule type" value="Genomic_DNA"/>
</dbReference>
<protein>
    <recommendedName>
        <fullName evidence="2">Pectinesterase inhibitor domain-containing protein</fullName>
    </recommendedName>
</protein>
<accession>A0AAE1Y5R3</accession>
<feature type="signal peptide" evidence="1">
    <location>
        <begin position="1"/>
        <end position="29"/>
    </location>
</feature>
<keyword evidence="4" id="KW-1185">Reference proteome</keyword>
<name>A0AAE1Y5R3_9LAMI</name>